<evidence type="ECO:0000256" key="9">
    <source>
        <dbReference type="ARBA" id="ARBA00023048"/>
    </source>
</evidence>
<feature type="transmembrane region" description="Helical" evidence="12">
    <location>
        <begin position="346"/>
        <end position="362"/>
    </location>
</feature>
<dbReference type="Pfam" id="PF01024">
    <property type="entry name" value="Colicin"/>
    <property type="match status" value="1"/>
</dbReference>
<evidence type="ECO:0000256" key="3">
    <source>
        <dbReference type="ARBA" id="ARBA00004370"/>
    </source>
</evidence>
<evidence type="ECO:0000256" key="11">
    <source>
        <dbReference type="SAM" id="MobiDB-lite"/>
    </source>
</evidence>
<evidence type="ECO:0000313" key="15">
    <source>
        <dbReference type="EMBL" id="MBI6179840.1"/>
    </source>
</evidence>
<dbReference type="RefSeq" id="WP_129938361.1">
    <property type="nucleotide sequence ID" value="NZ_CAMITK010000003.1"/>
</dbReference>
<dbReference type="EMBL" id="JAEHSL010000002">
    <property type="protein sequence ID" value="MBI6179840.1"/>
    <property type="molecule type" value="Genomic_DNA"/>
</dbReference>
<dbReference type="PRINTS" id="PR00280">
    <property type="entry name" value="CHANLCOLICIN"/>
</dbReference>
<evidence type="ECO:0000259" key="13">
    <source>
        <dbReference type="Pfam" id="PF01024"/>
    </source>
</evidence>
<evidence type="ECO:0000256" key="12">
    <source>
        <dbReference type="SAM" id="Phobius"/>
    </source>
</evidence>
<evidence type="ECO:0000256" key="2">
    <source>
        <dbReference type="ARBA" id="ARBA00003197"/>
    </source>
</evidence>
<evidence type="ECO:0000259" key="14">
    <source>
        <dbReference type="Pfam" id="PF22348"/>
    </source>
</evidence>
<proteinExistence type="inferred from homology"/>
<accession>A0ABS0TR96</accession>
<evidence type="ECO:0000256" key="7">
    <source>
        <dbReference type="ARBA" id="ARBA00022989"/>
    </source>
</evidence>
<feature type="domain" description="Channel forming colicins" evidence="13">
    <location>
        <begin position="199"/>
        <end position="372"/>
    </location>
</feature>
<name>A0ABS0TR96_SERPR</name>
<reference evidence="15 16" key="1">
    <citation type="submission" date="2020-12" db="EMBL/GenBank/DDBJ databases">
        <title>Enhanced detection system for hospital associated transmission using whole genome sequencing surveillance.</title>
        <authorList>
            <person name="Harrison L.H."/>
            <person name="Van Tyne D."/>
            <person name="Marsh J.W."/>
            <person name="Griffith M.P."/>
            <person name="Snyder D.J."/>
            <person name="Cooper V.S."/>
            <person name="Mustapha M."/>
        </authorList>
    </citation>
    <scope>NUCLEOTIDE SEQUENCE [LARGE SCALE GENOMIC DNA]</scope>
    <source>
        <strain evidence="15 16">SER00238</strain>
    </source>
</reference>
<evidence type="ECO:0000256" key="5">
    <source>
        <dbReference type="ARBA" id="ARBA00022529"/>
    </source>
</evidence>
<keyword evidence="7 12" id="KW-1133">Transmembrane helix</keyword>
<evidence type="ECO:0000256" key="1">
    <source>
        <dbReference type="ARBA" id="ARBA00002178"/>
    </source>
</evidence>
<organism evidence="15 16">
    <name type="scientific">Serratia proteamaculans</name>
    <dbReference type="NCBI Taxonomy" id="28151"/>
    <lineage>
        <taxon>Bacteria</taxon>
        <taxon>Pseudomonadati</taxon>
        <taxon>Pseudomonadota</taxon>
        <taxon>Gammaproteobacteria</taxon>
        <taxon>Enterobacterales</taxon>
        <taxon>Yersiniaceae</taxon>
        <taxon>Serratia</taxon>
    </lineage>
</organism>
<keyword evidence="8" id="KW-0044">Antibiotic</keyword>
<feature type="compositionally biased region" description="Gly residues" evidence="11">
    <location>
        <begin position="28"/>
        <end position="42"/>
    </location>
</feature>
<evidence type="ECO:0000256" key="8">
    <source>
        <dbReference type="ARBA" id="ARBA00023022"/>
    </source>
</evidence>
<keyword evidence="5" id="KW-0929">Antimicrobial</keyword>
<comment type="subcellular location">
    <subcellularLocation>
        <location evidence="3">Membrane</location>
    </subcellularLocation>
</comment>
<dbReference type="Proteomes" id="UP000639004">
    <property type="component" value="Unassembled WGS sequence"/>
</dbReference>
<feature type="domain" description="Colicin-A N-terminal" evidence="14">
    <location>
        <begin position="55"/>
        <end position="100"/>
    </location>
</feature>
<dbReference type="InterPro" id="IPR055023">
    <property type="entry name" value="ColA_N"/>
</dbReference>
<keyword evidence="9" id="KW-0078">Bacteriocin</keyword>
<protein>
    <recommendedName>
        <fullName evidence="17">Channel forming colicins domain-containing protein</fullName>
    </recommendedName>
</protein>
<sequence length="376" mass="40520">MSGWSTNGYGDGTGWSGERASGRQTGVHWGGDGNGGSNGGVGKAKTTILKRGESYTTKWGTVIITAEGNATMNGIIMNENNSSFVENGPNGITRVLNSLIKDTPPKRGNNVNKDNVGGVFYGLPGHINVADTGRFLGEHGDKPEYYVRSESNIYSVIVLNEKQDLYPSLVYGKHSPNMSARRYTENRAEDLLRDYLNEINDAVKFTADFFKEATAKYGENSAAIARELANSAKGKKIRSATEAIQAYNKYGPAIMKKFSVDDRQAIARALESVNRDLVAKNLAKFSKAFGAVGYTIDAVALAKELAKGIRTGDFTSFYVKVETLAVGLVASALVAFTFAVLTTSPFGILAYGLLLALTGALIDEKLMQKVNDTIFN</sequence>
<dbReference type="InterPro" id="IPR000293">
    <property type="entry name" value="Channel_colicin_C"/>
</dbReference>
<gene>
    <name evidence="15" type="ORF">JEQ07_05420</name>
</gene>
<dbReference type="Pfam" id="PF22348">
    <property type="entry name" value="ColA_N"/>
    <property type="match status" value="1"/>
</dbReference>
<keyword evidence="10 12" id="KW-0472">Membrane</keyword>
<keyword evidence="6 12" id="KW-0812">Transmembrane</keyword>
<comment type="caution">
    <text evidence="15">The sequence shown here is derived from an EMBL/GenBank/DDBJ whole genome shotgun (WGS) entry which is preliminary data.</text>
</comment>
<evidence type="ECO:0008006" key="17">
    <source>
        <dbReference type="Google" id="ProtNLM"/>
    </source>
</evidence>
<feature type="region of interest" description="Disordered" evidence="11">
    <location>
        <begin position="1"/>
        <end position="44"/>
    </location>
</feature>
<dbReference type="Gene3D" id="2.30.30.970">
    <property type="match status" value="1"/>
</dbReference>
<evidence type="ECO:0000256" key="6">
    <source>
        <dbReference type="ARBA" id="ARBA00022692"/>
    </source>
</evidence>
<dbReference type="Gene3D" id="1.10.490.30">
    <property type="entry name" value="Colicin"/>
    <property type="match status" value="1"/>
</dbReference>
<dbReference type="SUPFAM" id="SSF56837">
    <property type="entry name" value="Colicin"/>
    <property type="match status" value="1"/>
</dbReference>
<comment type="function">
    <text evidence="2">Colicins are polypeptide toxins produced by and active against E.coli and closely related bacteria.</text>
</comment>
<comment type="similarity">
    <text evidence="4">Belongs to the channel forming colicin family.</text>
</comment>
<keyword evidence="16" id="KW-1185">Reference proteome</keyword>
<evidence type="ECO:0000256" key="4">
    <source>
        <dbReference type="ARBA" id="ARBA00007595"/>
    </source>
</evidence>
<evidence type="ECO:0000256" key="10">
    <source>
        <dbReference type="ARBA" id="ARBA00023136"/>
    </source>
</evidence>
<dbReference type="InterPro" id="IPR038283">
    <property type="entry name" value="Channel_colicin_C_sf"/>
</dbReference>
<evidence type="ECO:0000313" key="16">
    <source>
        <dbReference type="Proteomes" id="UP000639004"/>
    </source>
</evidence>
<comment type="function">
    <text evidence="1">This colicin is a channel-forming colicin. This class of transmembrane toxins depolarize the cytoplasmic membrane, leading to dissipation of cellular energy.</text>
</comment>